<proteinExistence type="predicted"/>
<sequence>MINISFQSITQKRMMKRRRTERKRIAERMRHTARMRKTTTAKTTNVGRIPPNPVTTPPTKAHTKRAATYTMKLTSDHFTKIFMPVGAEPKPRFKSCCISVLFFITLTFFLCLVGGFTLLVSGGRYGRGENVQGFWRKIFNRPAGRIEKFSPKPVGRGAALHIFRGPGRSFAP</sequence>
<dbReference type="Proteomes" id="UP000005150">
    <property type="component" value="Unassembled WGS sequence"/>
</dbReference>
<protein>
    <submittedName>
        <fullName evidence="3">Uncharacterized protein</fullName>
    </submittedName>
</protein>
<name>I9SL28_9BACE</name>
<comment type="caution">
    <text evidence="3">The sequence shown here is derived from an EMBL/GenBank/DDBJ whole genome shotgun (WGS) entry which is preliminary data.</text>
</comment>
<keyword evidence="2" id="KW-0472">Membrane</keyword>
<keyword evidence="2" id="KW-0812">Transmembrane</keyword>
<accession>I9SL28</accession>
<dbReference type="HOGENOM" id="CLU_132487_0_0_10"/>
<dbReference type="AlphaFoldDB" id="I9SL28"/>
<organism evidence="3 4">
    <name type="scientific">Bacteroides salyersiae CL02T12C01</name>
    <dbReference type="NCBI Taxonomy" id="997887"/>
    <lineage>
        <taxon>Bacteria</taxon>
        <taxon>Pseudomonadati</taxon>
        <taxon>Bacteroidota</taxon>
        <taxon>Bacteroidia</taxon>
        <taxon>Bacteroidales</taxon>
        <taxon>Bacteroidaceae</taxon>
        <taxon>Bacteroides</taxon>
    </lineage>
</organism>
<gene>
    <name evidence="3" type="ORF">HMPREF1071_04271</name>
</gene>
<reference evidence="3 4" key="1">
    <citation type="submission" date="2012-02" db="EMBL/GenBank/DDBJ databases">
        <title>The Genome Sequence of Bacteroides salyersiae CL02T12C01.</title>
        <authorList>
            <consortium name="The Broad Institute Genome Sequencing Platform"/>
            <person name="Earl A."/>
            <person name="Ward D."/>
            <person name="Feldgarden M."/>
            <person name="Gevers D."/>
            <person name="Zitomersky N.L."/>
            <person name="Coyne M.J."/>
            <person name="Comstock L.E."/>
            <person name="Young S.K."/>
            <person name="Zeng Q."/>
            <person name="Gargeya S."/>
            <person name="Fitzgerald M."/>
            <person name="Haas B."/>
            <person name="Abouelleil A."/>
            <person name="Alvarado L."/>
            <person name="Arachchi H.M."/>
            <person name="Berlin A."/>
            <person name="Chapman S.B."/>
            <person name="Gearin G."/>
            <person name="Goldberg J."/>
            <person name="Griggs A."/>
            <person name="Gujja S."/>
            <person name="Hansen M."/>
            <person name="Heiman D."/>
            <person name="Howarth C."/>
            <person name="Larimer J."/>
            <person name="Lui A."/>
            <person name="MacDonald P.J.P."/>
            <person name="McCowen C."/>
            <person name="Montmayeur A."/>
            <person name="Murphy C."/>
            <person name="Neiman D."/>
            <person name="Pearson M."/>
            <person name="Priest M."/>
            <person name="Roberts A."/>
            <person name="Saif S."/>
            <person name="Shea T."/>
            <person name="Sisk P."/>
            <person name="Stolte C."/>
            <person name="Sykes S."/>
            <person name="Wortman J."/>
            <person name="Nusbaum C."/>
            <person name="Birren B."/>
        </authorList>
    </citation>
    <scope>NUCLEOTIDE SEQUENCE [LARGE SCALE GENOMIC DNA]</scope>
    <source>
        <strain evidence="3 4">CL02T12C01</strain>
    </source>
</reference>
<keyword evidence="2" id="KW-1133">Transmembrane helix</keyword>
<keyword evidence="4" id="KW-1185">Reference proteome</keyword>
<evidence type="ECO:0000313" key="3">
    <source>
        <dbReference type="EMBL" id="EIY56508.1"/>
    </source>
</evidence>
<feature type="transmembrane region" description="Helical" evidence="2">
    <location>
        <begin position="100"/>
        <end position="120"/>
    </location>
</feature>
<dbReference type="EMBL" id="AGXV01000051">
    <property type="protein sequence ID" value="EIY56508.1"/>
    <property type="molecule type" value="Genomic_DNA"/>
</dbReference>
<evidence type="ECO:0000256" key="1">
    <source>
        <dbReference type="SAM" id="MobiDB-lite"/>
    </source>
</evidence>
<feature type="region of interest" description="Disordered" evidence="1">
    <location>
        <begin position="31"/>
        <end position="62"/>
    </location>
</feature>
<evidence type="ECO:0000313" key="4">
    <source>
        <dbReference type="Proteomes" id="UP000005150"/>
    </source>
</evidence>
<evidence type="ECO:0000256" key="2">
    <source>
        <dbReference type="SAM" id="Phobius"/>
    </source>
</evidence>